<evidence type="ECO:0000256" key="10">
    <source>
        <dbReference type="SAM" id="MobiDB-lite"/>
    </source>
</evidence>
<comment type="caution">
    <text evidence="13">The sequence shown here is derived from an EMBL/GenBank/DDBJ whole genome shotgun (WGS) entry which is preliminary data.</text>
</comment>
<dbReference type="EMBL" id="JAQQBR010001833">
    <property type="protein sequence ID" value="KAK0162547.1"/>
    <property type="molecule type" value="Genomic_DNA"/>
</dbReference>
<feature type="signal peptide" evidence="12">
    <location>
        <begin position="1"/>
        <end position="19"/>
    </location>
</feature>
<protein>
    <recommendedName>
        <fullName evidence="2">Protein amnionless</fullName>
    </recommendedName>
</protein>
<comment type="subcellular location">
    <subcellularLocation>
        <location evidence="1">Cell membrane</location>
        <topology evidence="1">Single-pass type I membrane protein</topology>
    </subcellularLocation>
</comment>
<dbReference type="InterPro" id="IPR026112">
    <property type="entry name" value="AMN"/>
</dbReference>
<dbReference type="GO" id="GO:0006898">
    <property type="term" value="P:receptor-mediated endocytosis"/>
    <property type="evidence" value="ECO:0007669"/>
    <property type="project" value="TreeGrafter"/>
</dbReference>
<evidence type="ECO:0000256" key="5">
    <source>
        <dbReference type="ARBA" id="ARBA00022692"/>
    </source>
</evidence>
<evidence type="ECO:0000256" key="12">
    <source>
        <dbReference type="SAM" id="SignalP"/>
    </source>
</evidence>
<evidence type="ECO:0000256" key="8">
    <source>
        <dbReference type="ARBA" id="ARBA00022989"/>
    </source>
</evidence>
<dbReference type="Pfam" id="PF14828">
    <property type="entry name" value="Amnionless"/>
    <property type="match status" value="1"/>
</dbReference>
<dbReference type="GO" id="GO:0016324">
    <property type="term" value="C:apical plasma membrane"/>
    <property type="evidence" value="ECO:0007669"/>
    <property type="project" value="TreeGrafter"/>
</dbReference>
<keyword evidence="9 11" id="KW-0472">Membrane</keyword>
<proteinExistence type="predicted"/>
<evidence type="ECO:0000256" key="9">
    <source>
        <dbReference type="ARBA" id="ARBA00023136"/>
    </source>
</evidence>
<gene>
    <name evidence="13" type="ORF">PV327_006315</name>
</gene>
<evidence type="ECO:0000256" key="11">
    <source>
        <dbReference type="SAM" id="Phobius"/>
    </source>
</evidence>
<keyword evidence="8 11" id="KW-1133">Transmembrane helix</keyword>
<dbReference type="GO" id="GO:0030139">
    <property type="term" value="C:endocytic vesicle"/>
    <property type="evidence" value="ECO:0007669"/>
    <property type="project" value="TreeGrafter"/>
</dbReference>
<dbReference type="PANTHER" id="PTHR14995">
    <property type="entry name" value="AMNIONLESS"/>
    <property type="match status" value="1"/>
</dbReference>
<evidence type="ECO:0000313" key="13">
    <source>
        <dbReference type="EMBL" id="KAK0162547.1"/>
    </source>
</evidence>
<accession>A0AA39F418</accession>
<feature type="chain" id="PRO_5041235300" description="Protein amnionless" evidence="12">
    <location>
        <begin position="20"/>
        <end position="495"/>
    </location>
</feature>
<keyword evidence="7" id="KW-0653">Protein transport</keyword>
<evidence type="ECO:0000256" key="1">
    <source>
        <dbReference type="ARBA" id="ARBA00004251"/>
    </source>
</evidence>
<dbReference type="AlphaFoldDB" id="A0AA39F418"/>
<reference evidence="13" key="1">
    <citation type="journal article" date="2023" name="bioRxiv">
        <title>Scaffold-level genome assemblies of two parasitoid biocontrol wasps reveal the parthenogenesis mechanism and an associated novel virus.</title>
        <authorList>
            <person name="Inwood S."/>
            <person name="Skelly J."/>
            <person name="Guhlin J."/>
            <person name="Harrop T."/>
            <person name="Goldson S."/>
            <person name="Dearden P."/>
        </authorList>
    </citation>
    <scope>NUCLEOTIDE SEQUENCE</scope>
    <source>
        <strain evidence="13">Lincoln</strain>
        <tissue evidence="13">Whole body</tissue>
    </source>
</reference>
<dbReference type="Proteomes" id="UP001168972">
    <property type="component" value="Unassembled WGS sequence"/>
</dbReference>
<keyword evidence="5 11" id="KW-0812">Transmembrane</keyword>
<evidence type="ECO:0000256" key="7">
    <source>
        <dbReference type="ARBA" id="ARBA00022927"/>
    </source>
</evidence>
<keyword evidence="3" id="KW-0813">Transport</keyword>
<organism evidence="13 14">
    <name type="scientific">Microctonus hyperodae</name>
    <name type="common">Parasitoid wasp</name>
    <dbReference type="NCBI Taxonomy" id="165561"/>
    <lineage>
        <taxon>Eukaryota</taxon>
        <taxon>Metazoa</taxon>
        <taxon>Ecdysozoa</taxon>
        <taxon>Arthropoda</taxon>
        <taxon>Hexapoda</taxon>
        <taxon>Insecta</taxon>
        <taxon>Pterygota</taxon>
        <taxon>Neoptera</taxon>
        <taxon>Endopterygota</taxon>
        <taxon>Hymenoptera</taxon>
        <taxon>Apocrita</taxon>
        <taxon>Ichneumonoidea</taxon>
        <taxon>Braconidae</taxon>
        <taxon>Euphorinae</taxon>
        <taxon>Microctonus</taxon>
    </lineage>
</organism>
<feature type="region of interest" description="Disordered" evidence="10">
    <location>
        <begin position="423"/>
        <end position="445"/>
    </location>
</feature>
<keyword evidence="4" id="KW-1003">Cell membrane</keyword>
<dbReference type="GO" id="GO:0015031">
    <property type="term" value="P:protein transport"/>
    <property type="evidence" value="ECO:0007669"/>
    <property type="project" value="UniProtKB-KW"/>
</dbReference>
<evidence type="ECO:0000256" key="3">
    <source>
        <dbReference type="ARBA" id="ARBA00022448"/>
    </source>
</evidence>
<keyword evidence="6 12" id="KW-0732">Signal</keyword>
<keyword evidence="14" id="KW-1185">Reference proteome</keyword>
<dbReference type="PANTHER" id="PTHR14995:SF2">
    <property type="entry name" value="PROTEIN AMNIONLESS"/>
    <property type="match status" value="1"/>
</dbReference>
<evidence type="ECO:0000256" key="2">
    <source>
        <dbReference type="ARBA" id="ARBA00021200"/>
    </source>
</evidence>
<sequence length="495" mass="56016">MHLVVFMSIFGLLINNCTCWRIGFNKYWLPNLEWLTNDNWINGNIPKADSRISFPLEMYHSVGLGFGNLELTGIELPYDGSLILARNGNLTMNNVKYDKNKNNIYTWKLKGPFYWMDPNNWNNSSEATPHFERIPCATDTVILPDINHTLSVRLPNNNVEVMEIKRGNKEILDEWSWQSLINGREFRYSRTSVRYSGSYGSCMDCLCKPDNVEELVEEICSIQSSRCKIGICEYPLKIEGHCCDFCGGRISVSADTASVSMLTQLANEALENYHESISWHVRASWHRRDYQVLFVENEIYSGIKSQEAMDKLTEFLIAKGIVVIDSVNTGAPLTGSTAGNILGPMFGIPIIILLLIIISLPYFGYSYTRVLLIWREACGSVRDGISPDVTSQSNESFGFARFENVVEGNVEFAGAMCNDNKPLYQQDDEDNVDNDMNEDGNGKRFENPLYGSTSKILSIAKMENEEEKIIDTTLSLSVLKESEVYPADEININDE</sequence>
<evidence type="ECO:0000313" key="14">
    <source>
        <dbReference type="Proteomes" id="UP001168972"/>
    </source>
</evidence>
<evidence type="ECO:0000256" key="6">
    <source>
        <dbReference type="ARBA" id="ARBA00022729"/>
    </source>
</evidence>
<reference evidence="13" key="2">
    <citation type="submission" date="2023-03" db="EMBL/GenBank/DDBJ databases">
        <authorList>
            <person name="Inwood S.N."/>
            <person name="Skelly J.G."/>
            <person name="Guhlin J."/>
            <person name="Harrop T.W.R."/>
            <person name="Goldson S.G."/>
            <person name="Dearden P.K."/>
        </authorList>
    </citation>
    <scope>NUCLEOTIDE SEQUENCE</scope>
    <source>
        <strain evidence="13">Lincoln</strain>
        <tissue evidence="13">Whole body</tissue>
    </source>
</reference>
<name>A0AA39F418_MICHY</name>
<feature type="compositionally biased region" description="Acidic residues" evidence="10">
    <location>
        <begin position="426"/>
        <end position="438"/>
    </location>
</feature>
<feature type="transmembrane region" description="Helical" evidence="11">
    <location>
        <begin position="341"/>
        <end position="365"/>
    </location>
</feature>
<evidence type="ECO:0000256" key="4">
    <source>
        <dbReference type="ARBA" id="ARBA00022475"/>
    </source>
</evidence>